<feature type="transmembrane region" description="Helical" evidence="10">
    <location>
        <begin position="134"/>
        <end position="156"/>
    </location>
</feature>
<evidence type="ECO:0000256" key="10">
    <source>
        <dbReference type="SAM" id="Phobius"/>
    </source>
</evidence>
<feature type="transmembrane region" description="Helical" evidence="10">
    <location>
        <begin position="322"/>
        <end position="343"/>
    </location>
</feature>
<evidence type="ECO:0000256" key="6">
    <source>
        <dbReference type="ARBA" id="ARBA00022989"/>
    </source>
</evidence>
<feature type="transmembrane region" description="Helical" evidence="10">
    <location>
        <begin position="21"/>
        <end position="40"/>
    </location>
</feature>
<dbReference type="STRING" id="526222.Desal_2332"/>
<keyword evidence="6 10" id="KW-1133">Transmembrane helix</keyword>
<feature type="transmembrane region" description="Helical" evidence="10">
    <location>
        <begin position="238"/>
        <end position="255"/>
    </location>
</feature>
<dbReference type="PANTHER" id="PTHR43298">
    <property type="entry name" value="MULTIDRUG RESISTANCE PROTEIN NORM-RELATED"/>
    <property type="match status" value="1"/>
</dbReference>
<protein>
    <recommendedName>
        <fullName evidence="9">Multidrug-efflux transporter</fullName>
    </recommendedName>
</protein>
<dbReference type="CDD" id="cd13137">
    <property type="entry name" value="MATE_NorM_like"/>
    <property type="match status" value="1"/>
</dbReference>
<dbReference type="InterPro" id="IPR002528">
    <property type="entry name" value="MATE_fam"/>
</dbReference>
<dbReference type="GO" id="GO:0005886">
    <property type="term" value="C:plasma membrane"/>
    <property type="evidence" value="ECO:0007669"/>
    <property type="project" value="UniProtKB-SubCell"/>
</dbReference>
<dbReference type="GO" id="GO:0042910">
    <property type="term" value="F:xenobiotic transmembrane transporter activity"/>
    <property type="evidence" value="ECO:0007669"/>
    <property type="project" value="InterPro"/>
</dbReference>
<evidence type="ECO:0000256" key="4">
    <source>
        <dbReference type="ARBA" id="ARBA00022475"/>
    </source>
</evidence>
<evidence type="ECO:0000256" key="9">
    <source>
        <dbReference type="ARBA" id="ARBA00031636"/>
    </source>
</evidence>
<dbReference type="AlphaFoldDB" id="C6BX82"/>
<dbReference type="OrthoDB" id="9776324at2"/>
<comment type="subcellular location">
    <subcellularLocation>
        <location evidence="1">Cell membrane</location>
        <topology evidence="1">Multi-pass membrane protein</topology>
    </subcellularLocation>
</comment>
<dbReference type="InterPro" id="IPR048279">
    <property type="entry name" value="MdtK-like"/>
</dbReference>
<dbReference type="Pfam" id="PF01554">
    <property type="entry name" value="MatE"/>
    <property type="match status" value="2"/>
</dbReference>
<feature type="transmembrane region" description="Helical" evidence="10">
    <location>
        <begin position="197"/>
        <end position="218"/>
    </location>
</feature>
<feature type="transmembrane region" description="Helical" evidence="10">
    <location>
        <begin position="391"/>
        <end position="411"/>
    </location>
</feature>
<dbReference type="KEGG" id="dsa:Desal_2332"/>
<dbReference type="InterPro" id="IPR050222">
    <property type="entry name" value="MATE_MdtK"/>
</dbReference>
<keyword evidence="4" id="KW-1003">Cell membrane</keyword>
<feature type="transmembrane region" description="Helical" evidence="10">
    <location>
        <begin position="423"/>
        <end position="442"/>
    </location>
</feature>
<keyword evidence="2" id="KW-0813">Transport</keyword>
<feature type="transmembrane region" description="Helical" evidence="10">
    <location>
        <begin position="289"/>
        <end position="310"/>
    </location>
</feature>
<name>C6BX82_MARSD</name>
<feature type="transmembrane region" description="Helical" evidence="10">
    <location>
        <begin position="60"/>
        <end position="80"/>
    </location>
</feature>
<accession>C6BX82</accession>
<dbReference type="Proteomes" id="UP000002601">
    <property type="component" value="Chromosome"/>
</dbReference>
<dbReference type="PIRSF" id="PIRSF006603">
    <property type="entry name" value="DinF"/>
    <property type="match status" value="1"/>
</dbReference>
<evidence type="ECO:0000313" key="11">
    <source>
        <dbReference type="EMBL" id="ACS80388.1"/>
    </source>
</evidence>
<reference evidence="11 12" key="1">
    <citation type="submission" date="2009-06" db="EMBL/GenBank/DDBJ databases">
        <title>Complete sequence of Desulfovibrio salexigens DSM 2638.</title>
        <authorList>
            <consortium name="US DOE Joint Genome Institute"/>
            <person name="Lucas S."/>
            <person name="Copeland A."/>
            <person name="Lapidus A."/>
            <person name="Glavina del Rio T."/>
            <person name="Tice H."/>
            <person name="Bruce D."/>
            <person name="Goodwin L."/>
            <person name="Pitluck S."/>
            <person name="Munk A.C."/>
            <person name="Brettin T."/>
            <person name="Detter J.C."/>
            <person name="Han C."/>
            <person name="Tapia R."/>
            <person name="Larimer F."/>
            <person name="Land M."/>
            <person name="Hauser L."/>
            <person name="Kyrpides N."/>
            <person name="Anderson I."/>
            <person name="Wall J.D."/>
            <person name="Arkin A.P."/>
            <person name="Dehal P."/>
            <person name="Chivian D."/>
            <person name="Giles B."/>
            <person name="Hazen T.C."/>
        </authorList>
    </citation>
    <scope>NUCLEOTIDE SEQUENCE [LARGE SCALE GENOMIC DNA]</scope>
    <source>
        <strain evidence="12">ATCC 14822 / DSM 2638 / NCIMB 8403 / VKM B-1763</strain>
    </source>
</reference>
<dbReference type="PANTHER" id="PTHR43298:SF2">
    <property type="entry name" value="FMN_FAD EXPORTER YEEO-RELATED"/>
    <property type="match status" value="1"/>
</dbReference>
<keyword evidence="5 10" id="KW-0812">Transmembrane</keyword>
<feature type="transmembrane region" description="Helical" evidence="10">
    <location>
        <begin position="168"/>
        <end position="191"/>
    </location>
</feature>
<evidence type="ECO:0000256" key="1">
    <source>
        <dbReference type="ARBA" id="ARBA00004651"/>
    </source>
</evidence>
<sequence>MNMTTADMTNSPYKTIWNLSWPQILMMLFHLMIGLVDVWVASKLGREIQASMGMISQSLFFFLVIAMATANGSVAAISQSIGAGMMLRAKRYVGLCFIIGAILGLIIFTIGFPYRNGILTILQVPEEMRYVMEYFIEVFLYLVPIYYMLIITNAVFRAQKKVMLPLYSMIIVTVTNTIGDLGLGMGMWGFPDLGYKGLAWATFGSITMGAIFNVIVLIKSGDLRRKCIAPLRWMKSAFPYLFKVAWPSGLMQLVWHSGYMVLYSITASLPENNVIALAGMTAGIRIESILFLPAFAFNMTASIIIGHYLGDGKADEAKKFGYRILFLAIGFLSITALLLWQVIYPVTSIIAPEQVVLDEAVNYLYYNMLAIPFTLTSMIMAGALNGAGATLYNLFIFAITVWGCRLPLAYFLGHEVLHSATGIWMAMLISQGVQASIIFYTFSCRNWQKFSMIKKNNKRTSNE</sequence>
<dbReference type="RefSeq" id="WP_015852204.1">
    <property type="nucleotide sequence ID" value="NC_012881.1"/>
</dbReference>
<evidence type="ECO:0000256" key="8">
    <source>
        <dbReference type="ARBA" id="ARBA00023136"/>
    </source>
</evidence>
<keyword evidence="12" id="KW-1185">Reference proteome</keyword>
<keyword evidence="3" id="KW-0050">Antiport</keyword>
<dbReference type="GO" id="GO:0006811">
    <property type="term" value="P:monoatomic ion transport"/>
    <property type="evidence" value="ECO:0007669"/>
    <property type="project" value="UniProtKB-KW"/>
</dbReference>
<feature type="transmembrane region" description="Helical" evidence="10">
    <location>
        <begin position="92"/>
        <end position="114"/>
    </location>
</feature>
<evidence type="ECO:0000256" key="3">
    <source>
        <dbReference type="ARBA" id="ARBA00022449"/>
    </source>
</evidence>
<feature type="transmembrane region" description="Helical" evidence="10">
    <location>
        <begin position="363"/>
        <end position="384"/>
    </location>
</feature>
<proteinExistence type="predicted"/>
<keyword evidence="7" id="KW-0406">Ion transport</keyword>
<evidence type="ECO:0000256" key="2">
    <source>
        <dbReference type="ARBA" id="ARBA00022448"/>
    </source>
</evidence>
<dbReference type="NCBIfam" id="TIGR00797">
    <property type="entry name" value="matE"/>
    <property type="match status" value="1"/>
</dbReference>
<evidence type="ECO:0000256" key="5">
    <source>
        <dbReference type="ARBA" id="ARBA00022692"/>
    </source>
</evidence>
<dbReference type="HOGENOM" id="CLU_012893_5_3_7"/>
<evidence type="ECO:0000313" key="12">
    <source>
        <dbReference type="Proteomes" id="UP000002601"/>
    </source>
</evidence>
<organism evidence="11 12">
    <name type="scientific">Maridesulfovibrio salexigens (strain ATCC 14822 / DSM 2638 / NCIMB 8403 / VKM B-1763)</name>
    <name type="common">Desulfovibrio salexigens</name>
    <dbReference type="NCBI Taxonomy" id="526222"/>
    <lineage>
        <taxon>Bacteria</taxon>
        <taxon>Pseudomonadati</taxon>
        <taxon>Thermodesulfobacteriota</taxon>
        <taxon>Desulfovibrionia</taxon>
        <taxon>Desulfovibrionales</taxon>
        <taxon>Desulfovibrionaceae</taxon>
        <taxon>Maridesulfovibrio</taxon>
    </lineage>
</organism>
<dbReference type="eggNOG" id="COG0534">
    <property type="taxonomic scope" value="Bacteria"/>
</dbReference>
<dbReference type="GO" id="GO:0015297">
    <property type="term" value="F:antiporter activity"/>
    <property type="evidence" value="ECO:0007669"/>
    <property type="project" value="UniProtKB-KW"/>
</dbReference>
<dbReference type="EMBL" id="CP001649">
    <property type="protein sequence ID" value="ACS80388.1"/>
    <property type="molecule type" value="Genomic_DNA"/>
</dbReference>
<gene>
    <name evidence="11" type="ordered locus">Desal_2332</name>
</gene>
<keyword evidence="8 10" id="KW-0472">Membrane</keyword>
<evidence type="ECO:0000256" key="7">
    <source>
        <dbReference type="ARBA" id="ARBA00023065"/>
    </source>
</evidence>